<dbReference type="AlphaFoldDB" id="Q0V4N7"/>
<name>Q0V4N7_PHANO</name>
<dbReference type="EMBL" id="CH445325">
    <property type="protein sequence ID" value="EAT92522.1"/>
    <property type="molecule type" value="Genomic_DNA"/>
</dbReference>
<protein>
    <submittedName>
        <fullName evidence="2">Uncharacterized protein</fullName>
    </submittedName>
</protein>
<reference evidence="3" key="1">
    <citation type="journal article" date="2007" name="Plant Cell">
        <title>Dothideomycete-plant interactions illuminated by genome sequencing and EST analysis of the wheat pathogen Stagonospora nodorum.</title>
        <authorList>
            <person name="Hane J.K."/>
            <person name="Lowe R.G."/>
            <person name="Solomon P.S."/>
            <person name="Tan K.C."/>
            <person name="Schoch C.L."/>
            <person name="Spatafora J.W."/>
            <person name="Crous P.W."/>
            <person name="Kodira C."/>
            <person name="Birren B.W."/>
            <person name="Galagan J.E."/>
            <person name="Torriani S.F."/>
            <person name="McDonald B.A."/>
            <person name="Oliver R.P."/>
        </authorList>
    </citation>
    <scope>NUCLEOTIDE SEQUENCE [LARGE SCALE GENOMIC DNA]</scope>
    <source>
        <strain evidence="3">SN15 / ATCC MYA-4574 / FGSC 10173</strain>
    </source>
</reference>
<accession>Q0V4N7</accession>
<sequence length="82" mass="8560">MDPQVAFISSRRDYLAGSRLNVARRQSWPGTRACCDPRAEALLDSMLGSATDSLEPGFGGGGQPISSDQSSGAVLTMALDAN</sequence>
<dbReference type="Proteomes" id="UP000001055">
    <property type="component" value="Unassembled WGS sequence"/>
</dbReference>
<evidence type="ECO:0000313" key="2">
    <source>
        <dbReference type="EMBL" id="EAT92522.1"/>
    </source>
</evidence>
<evidence type="ECO:0000256" key="1">
    <source>
        <dbReference type="SAM" id="MobiDB-lite"/>
    </source>
</evidence>
<evidence type="ECO:0000313" key="3">
    <source>
        <dbReference type="Proteomes" id="UP000001055"/>
    </source>
</evidence>
<dbReference type="RefSeq" id="XP_001791686.1">
    <property type="nucleotide sequence ID" value="XM_001791634.1"/>
</dbReference>
<gene>
    <name evidence="2" type="ORF">SNOG_01027</name>
</gene>
<proteinExistence type="predicted"/>
<feature type="region of interest" description="Disordered" evidence="1">
    <location>
        <begin position="53"/>
        <end position="72"/>
    </location>
</feature>
<organism evidence="2 3">
    <name type="scientific">Phaeosphaeria nodorum (strain SN15 / ATCC MYA-4574 / FGSC 10173)</name>
    <name type="common">Glume blotch fungus</name>
    <name type="synonym">Parastagonospora nodorum</name>
    <dbReference type="NCBI Taxonomy" id="321614"/>
    <lineage>
        <taxon>Eukaryota</taxon>
        <taxon>Fungi</taxon>
        <taxon>Dikarya</taxon>
        <taxon>Ascomycota</taxon>
        <taxon>Pezizomycotina</taxon>
        <taxon>Dothideomycetes</taxon>
        <taxon>Pleosporomycetidae</taxon>
        <taxon>Pleosporales</taxon>
        <taxon>Pleosporineae</taxon>
        <taxon>Phaeosphaeriaceae</taxon>
        <taxon>Parastagonospora</taxon>
    </lineage>
</organism>
<dbReference type="InParanoid" id="Q0V4N7"/>
<dbReference type="KEGG" id="pno:SNOG_01027"/>
<dbReference type="GeneID" id="5967652"/>